<protein>
    <submittedName>
        <fullName evidence="1">Uncharacterized protein</fullName>
    </submittedName>
</protein>
<evidence type="ECO:0000313" key="2">
    <source>
        <dbReference type="Proteomes" id="UP000323876"/>
    </source>
</evidence>
<reference evidence="1 2" key="1">
    <citation type="submission" date="2019-09" db="EMBL/GenBank/DDBJ databases">
        <authorList>
            <person name="Wang X."/>
        </authorList>
    </citation>
    <scope>NUCLEOTIDE SEQUENCE [LARGE SCALE GENOMIC DNA]</scope>
    <source>
        <strain evidence="1 2">CICC 11023</strain>
    </source>
</reference>
<dbReference type="RefSeq" id="WP_150405788.1">
    <property type="nucleotide sequence ID" value="NZ_VXLC01000017.1"/>
</dbReference>
<dbReference type="OrthoDB" id="6402212at2"/>
<dbReference type="AlphaFoldDB" id="A0A5N0E686"/>
<dbReference type="Proteomes" id="UP000323876">
    <property type="component" value="Unassembled WGS sequence"/>
</dbReference>
<name>A0A5N0E686_9NOCA</name>
<dbReference type="EMBL" id="VXLC01000017">
    <property type="protein sequence ID" value="KAA8884947.1"/>
    <property type="molecule type" value="Genomic_DNA"/>
</dbReference>
<keyword evidence="2" id="KW-1185">Reference proteome</keyword>
<organism evidence="1 2">
    <name type="scientific">Nocardia colli</name>
    <dbReference type="NCBI Taxonomy" id="2545717"/>
    <lineage>
        <taxon>Bacteria</taxon>
        <taxon>Bacillati</taxon>
        <taxon>Actinomycetota</taxon>
        <taxon>Actinomycetes</taxon>
        <taxon>Mycobacteriales</taxon>
        <taxon>Nocardiaceae</taxon>
        <taxon>Nocardia</taxon>
    </lineage>
</organism>
<sequence length="96" mass="10405">MKDRRPPKELDGATVVVSALTRDTSATGVTQHSAIGDPGADVAGLAIARYAGTTGEFYLFYCDEDWVVLTDTWHATIDDAIAQADREFNGVRFEPV</sequence>
<evidence type="ECO:0000313" key="1">
    <source>
        <dbReference type="EMBL" id="KAA8884947.1"/>
    </source>
</evidence>
<proteinExistence type="predicted"/>
<comment type="caution">
    <text evidence="1">The sequence shown here is derived from an EMBL/GenBank/DDBJ whole genome shotgun (WGS) entry which is preliminary data.</text>
</comment>
<gene>
    <name evidence="1" type="ORF">F3087_31785</name>
</gene>
<accession>A0A5N0E686</accession>